<dbReference type="RefSeq" id="WP_013992656.1">
    <property type="nucleotide sequence ID" value="NC_015844.1"/>
</dbReference>
<sequence>MNSDNKNFFQKVYEVARLIPEGRVTSYGAIAKYLGAARSARMVGWAMNGAGSMPEIPAHRVVNKIGLLTGKHHFDGTNLMQQLLENEGITVVDNQIIDFEKHFWDPFKELGGPA</sequence>
<dbReference type="Gene3D" id="1.10.10.10">
    <property type="entry name" value="Winged helix-like DNA-binding domain superfamily/Winged helix DNA-binding domain"/>
    <property type="match status" value="1"/>
</dbReference>
<protein>
    <submittedName>
        <fullName evidence="3">Alkyltransferase-like protein 1</fullName>
    </submittedName>
</protein>
<dbReference type="Pfam" id="PF01035">
    <property type="entry name" value="DNA_binding_1"/>
    <property type="match status" value="1"/>
</dbReference>
<dbReference type="PANTHER" id="PTHR42942">
    <property type="entry name" value="6-O-METHYLGUANINE DNA METHYLTRANSFERASE"/>
    <property type="match status" value="1"/>
</dbReference>
<dbReference type="CDD" id="cd06445">
    <property type="entry name" value="ATase"/>
    <property type="match status" value="1"/>
</dbReference>
<dbReference type="InterPro" id="IPR036217">
    <property type="entry name" value="MethylDNA_cys_MeTrfase_DNAb"/>
</dbReference>
<dbReference type="AlphaFoldDB" id="G0L3C1"/>
<evidence type="ECO:0000256" key="1">
    <source>
        <dbReference type="ARBA" id="ARBA00022763"/>
    </source>
</evidence>
<evidence type="ECO:0000313" key="3">
    <source>
        <dbReference type="EMBL" id="CAZ95347.1"/>
    </source>
</evidence>
<dbReference type="NCBIfam" id="TIGR00589">
    <property type="entry name" value="ogt"/>
    <property type="match status" value="1"/>
</dbReference>
<organism evidence="3 4">
    <name type="scientific">Zobellia galactanivorans (strain DSM 12802 / CCUG 47099 / CIP 106680 / NCIMB 13871 / Dsij)</name>
    <dbReference type="NCBI Taxonomy" id="63186"/>
    <lineage>
        <taxon>Bacteria</taxon>
        <taxon>Pseudomonadati</taxon>
        <taxon>Bacteroidota</taxon>
        <taxon>Flavobacteriia</taxon>
        <taxon>Flavobacteriales</taxon>
        <taxon>Flavobacteriaceae</taxon>
        <taxon>Zobellia</taxon>
    </lineage>
</organism>
<dbReference type="EMBL" id="FP476056">
    <property type="protein sequence ID" value="CAZ95347.1"/>
    <property type="molecule type" value="Genomic_DNA"/>
</dbReference>
<keyword evidence="3" id="KW-0808">Transferase</keyword>
<evidence type="ECO:0000313" key="4">
    <source>
        <dbReference type="Proteomes" id="UP000008898"/>
    </source>
</evidence>
<reference evidence="3 4" key="2">
    <citation type="journal article" date="2012" name="Environ. Microbiol.">
        <title>Characterization of the first alginolytic operons in a marine bacterium: from their emergence in marine Flavobacteriia to their independent transfers to marine Proteobacteria and human gut Bacteroides.</title>
        <authorList>
            <person name="Thomas F."/>
            <person name="Barbeyron T."/>
            <person name="Tonon T."/>
            <person name="Genicot S."/>
            <person name="Czjzek M."/>
            <person name="Michel G."/>
        </authorList>
    </citation>
    <scope>NUCLEOTIDE SEQUENCE [LARGE SCALE GENOMIC DNA]</scope>
    <source>
        <strain evidence="4">DSM 12802 / CCUG 47099 / CIP 106680 / NCIMB 13871 / Dsij</strain>
    </source>
</reference>
<dbReference type="InterPro" id="IPR036388">
    <property type="entry name" value="WH-like_DNA-bd_sf"/>
</dbReference>
<dbReference type="PATRIC" id="fig|63186.3.peg.1275"/>
<dbReference type="SUPFAM" id="SSF46767">
    <property type="entry name" value="Methylated DNA-protein cysteine methyltransferase, C-terminal domain"/>
    <property type="match status" value="1"/>
</dbReference>
<dbReference type="InterPro" id="IPR052520">
    <property type="entry name" value="ATL_DNA_repair"/>
</dbReference>
<reference evidence="4" key="1">
    <citation type="submission" date="2009-07" db="EMBL/GenBank/DDBJ databases">
        <title>Complete genome sequence of Zobellia galactanivorans Dsij.</title>
        <authorList>
            <consortium name="Genoscope - CEA"/>
        </authorList>
    </citation>
    <scope>NUCLEOTIDE SEQUENCE [LARGE SCALE GENOMIC DNA]</scope>
    <source>
        <strain evidence="4">DSM 12802 / CCUG 47099 / CIP 106680 / NCIMB 13871 / Dsij</strain>
    </source>
</reference>
<dbReference type="Proteomes" id="UP000008898">
    <property type="component" value="Chromosome"/>
</dbReference>
<feature type="domain" description="Methylated-DNA-[protein]-cysteine S-methyltransferase DNA binding" evidence="2">
    <location>
        <begin position="7"/>
        <end position="89"/>
    </location>
</feature>
<dbReference type="OrthoDB" id="9132167at2"/>
<dbReference type="InterPro" id="IPR014048">
    <property type="entry name" value="MethylDNA_cys_MeTrfase_DNA-bd"/>
</dbReference>
<dbReference type="KEGG" id="zga:ZOBELLIA_1291"/>
<name>G0L3C1_ZOBGA</name>
<keyword evidence="4" id="KW-1185">Reference proteome</keyword>
<dbReference type="HOGENOM" id="CLU_000445_52_5_10"/>
<evidence type="ECO:0000259" key="2">
    <source>
        <dbReference type="Pfam" id="PF01035"/>
    </source>
</evidence>
<dbReference type="GO" id="GO:0006281">
    <property type="term" value="P:DNA repair"/>
    <property type="evidence" value="ECO:0007669"/>
    <property type="project" value="InterPro"/>
</dbReference>
<dbReference type="GO" id="GO:0016740">
    <property type="term" value="F:transferase activity"/>
    <property type="evidence" value="ECO:0007669"/>
    <property type="project" value="UniProtKB-KW"/>
</dbReference>
<keyword evidence="1" id="KW-0227">DNA damage</keyword>
<accession>G0L3C1</accession>
<gene>
    <name evidence="3" type="primary">atl1</name>
    <name evidence="3" type="ordered locus">zobellia_1291</name>
</gene>
<dbReference type="STRING" id="63186.ZOBELLIA_1291"/>
<dbReference type="PANTHER" id="PTHR42942:SF1">
    <property type="entry name" value="ALKYLTRANSFERASE-LIKE PROTEIN 1"/>
    <property type="match status" value="1"/>
</dbReference>
<proteinExistence type="predicted"/>